<evidence type="ECO:0000313" key="2">
    <source>
        <dbReference type="Proteomes" id="UP000604825"/>
    </source>
</evidence>
<name>A0A811QP46_9POAL</name>
<dbReference type="AlphaFoldDB" id="A0A811QP46"/>
<proteinExistence type="predicted"/>
<gene>
    <name evidence="1" type="ORF">NCGR_LOCUS41264</name>
</gene>
<dbReference type="Proteomes" id="UP000604825">
    <property type="component" value="Unassembled WGS sequence"/>
</dbReference>
<keyword evidence="2" id="KW-1185">Reference proteome</keyword>
<protein>
    <submittedName>
        <fullName evidence="1">Uncharacterized protein</fullName>
    </submittedName>
</protein>
<dbReference type="EMBL" id="CAJGYO010000010">
    <property type="protein sequence ID" value="CAD6257780.1"/>
    <property type="molecule type" value="Genomic_DNA"/>
</dbReference>
<sequence length="220" mass="23063">MERAVSELFTSRPLTSHLLRPPFAFPSSTANGGQVPAGKQVGDLLLFCADVLVASLEYPARHWVSAGLMGATAAAVKEMVVAGGWGSVGEMVVVVAPEASVSTGGWATSGAREEAARATPRRAHGNARAAFGGLVATHGGAWDPAGKWQCADGPSVRAAPPWWAPGRQCPGALAECWGGQAGRWPPFLHTLSPLNFFICASSHFYQMYKSSVSLLNVYSI</sequence>
<organism evidence="1 2">
    <name type="scientific">Miscanthus lutarioriparius</name>
    <dbReference type="NCBI Taxonomy" id="422564"/>
    <lineage>
        <taxon>Eukaryota</taxon>
        <taxon>Viridiplantae</taxon>
        <taxon>Streptophyta</taxon>
        <taxon>Embryophyta</taxon>
        <taxon>Tracheophyta</taxon>
        <taxon>Spermatophyta</taxon>
        <taxon>Magnoliopsida</taxon>
        <taxon>Liliopsida</taxon>
        <taxon>Poales</taxon>
        <taxon>Poaceae</taxon>
        <taxon>PACMAD clade</taxon>
        <taxon>Panicoideae</taxon>
        <taxon>Andropogonodae</taxon>
        <taxon>Andropogoneae</taxon>
        <taxon>Saccharinae</taxon>
        <taxon>Miscanthus</taxon>
    </lineage>
</organism>
<accession>A0A811QP46</accession>
<reference evidence="1" key="1">
    <citation type="submission" date="2020-10" db="EMBL/GenBank/DDBJ databases">
        <authorList>
            <person name="Han B."/>
            <person name="Lu T."/>
            <person name="Zhao Q."/>
            <person name="Huang X."/>
            <person name="Zhao Y."/>
        </authorList>
    </citation>
    <scope>NUCLEOTIDE SEQUENCE</scope>
</reference>
<evidence type="ECO:0000313" key="1">
    <source>
        <dbReference type="EMBL" id="CAD6257780.1"/>
    </source>
</evidence>
<comment type="caution">
    <text evidence="1">The sequence shown here is derived from an EMBL/GenBank/DDBJ whole genome shotgun (WGS) entry which is preliminary data.</text>
</comment>